<evidence type="ECO:0000313" key="3">
    <source>
        <dbReference type="Proteomes" id="UP001187192"/>
    </source>
</evidence>
<reference evidence="2" key="1">
    <citation type="submission" date="2023-07" db="EMBL/GenBank/DDBJ databases">
        <title>draft genome sequence of fig (Ficus carica).</title>
        <authorList>
            <person name="Takahashi T."/>
            <person name="Nishimura K."/>
        </authorList>
    </citation>
    <scope>NUCLEOTIDE SEQUENCE</scope>
</reference>
<accession>A0AA87ZUX0</accession>
<protein>
    <submittedName>
        <fullName evidence="2">Uncharacterized protein</fullName>
    </submittedName>
</protein>
<dbReference type="AlphaFoldDB" id="A0AA87ZUX0"/>
<proteinExistence type="predicted"/>
<comment type="caution">
    <text evidence="2">The sequence shown here is derived from an EMBL/GenBank/DDBJ whole genome shotgun (WGS) entry which is preliminary data.</text>
</comment>
<dbReference type="EMBL" id="BTGU01000018">
    <property type="protein sequence ID" value="GMN44219.1"/>
    <property type="molecule type" value="Genomic_DNA"/>
</dbReference>
<organism evidence="2 3">
    <name type="scientific">Ficus carica</name>
    <name type="common">Common fig</name>
    <dbReference type="NCBI Taxonomy" id="3494"/>
    <lineage>
        <taxon>Eukaryota</taxon>
        <taxon>Viridiplantae</taxon>
        <taxon>Streptophyta</taxon>
        <taxon>Embryophyta</taxon>
        <taxon>Tracheophyta</taxon>
        <taxon>Spermatophyta</taxon>
        <taxon>Magnoliopsida</taxon>
        <taxon>eudicotyledons</taxon>
        <taxon>Gunneridae</taxon>
        <taxon>Pentapetalae</taxon>
        <taxon>rosids</taxon>
        <taxon>fabids</taxon>
        <taxon>Rosales</taxon>
        <taxon>Moraceae</taxon>
        <taxon>Ficeae</taxon>
        <taxon>Ficus</taxon>
    </lineage>
</organism>
<evidence type="ECO:0000313" key="2">
    <source>
        <dbReference type="EMBL" id="GMN44219.1"/>
    </source>
</evidence>
<dbReference type="Proteomes" id="UP001187192">
    <property type="component" value="Unassembled WGS sequence"/>
</dbReference>
<sequence>MAGKGDWQFGDFSEDESAEPLSLPAELSARPLPSVAPVVTPEEPKVENLHFRRAQLLSELVVVSLSNHQTNVVTEECRYC</sequence>
<name>A0AA87ZUX0_FICCA</name>
<evidence type="ECO:0000256" key="1">
    <source>
        <dbReference type="SAM" id="MobiDB-lite"/>
    </source>
</evidence>
<gene>
    <name evidence="2" type="ORF">TIFTF001_013415</name>
</gene>
<keyword evidence="3" id="KW-1185">Reference proteome</keyword>
<feature type="region of interest" description="Disordered" evidence="1">
    <location>
        <begin position="1"/>
        <end position="25"/>
    </location>
</feature>